<keyword evidence="7" id="KW-1185">Reference proteome</keyword>
<dbReference type="EMBL" id="JBHLZP010001230">
    <property type="protein sequence ID" value="MFB9840649.1"/>
    <property type="molecule type" value="Genomic_DNA"/>
</dbReference>
<dbReference type="PROSITE" id="PS50977">
    <property type="entry name" value="HTH_TETR_2"/>
    <property type="match status" value="1"/>
</dbReference>
<dbReference type="InterPro" id="IPR009057">
    <property type="entry name" value="Homeodomain-like_sf"/>
</dbReference>
<dbReference type="SUPFAM" id="SSF46689">
    <property type="entry name" value="Homeodomain-like"/>
    <property type="match status" value="1"/>
</dbReference>
<evidence type="ECO:0000259" key="5">
    <source>
        <dbReference type="PROSITE" id="PS50977"/>
    </source>
</evidence>
<proteinExistence type="predicted"/>
<gene>
    <name evidence="6" type="ORF">ACFFNX_51790</name>
</gene>
<name>A0ABV5Z2Z0_9ACTN</name>
<dbReference type="PANTHER" id="PTHR30055">
    <property type="entry name" value="HTH-TYPE TRANSCRIPTIONAL REGULATOR RUTR"/>
    <property type="match status" value="1"/>
</dbReference>
<dbReference type="PANTHER" id="PTHR30055:SF151">
    <property type="entry name" value="TRANSCRIPTIONAL REGULATORY PROTEIN"/>
    <property type="match status" value="1"/>
</dbReference>
<evidence type="ECO:0000313" key="6">
    <source>
        <dbReference type="EMBL" id="MFB9840649.1"/>
    </source>
</evidence>
<dbReference type="InterPro" id="IPR001647">
    <property type="entry name" value="HTH_TetR"/>
</dbReference>
<reference evidence="6 7" key="1">
    <citation type="submission" date="2024-09" db="EMBL/GenBank/DDBJ databases">
        <authorList>
            <person name="Sun Q."/>
            <person name="Mori K."/>
        </authorList>
    </citation>
    <scope>NUCLEOTIDE SEQUENCE [LARGE SCALE GENOMIC DNA]</scope>
    <source>
        <strain evidence="6 7">TBRC 0563</strain>
    </source>
</reference>
<feature type="non-terminal residue" evidence="6">
    <location>
        <position position="92"/>
    </location>
</feature>
<dbReference type="RefSeq" id="WP_378213873.1">
    <property type="nucleotide sequence ID" value="NZ_JBHLZP010001230.1"/>
</dbReference>
<organism evidence="6 7">
    <name type="scientific">Actinoallomurus acaciae</name>
    <dbReference type="NCBI Taxonomy" id="502577"/>
    <lineage>
        <taxon>Bacteria</taxon>
        <taxon>Bacillati</taxon>
        <taxon>Actinomycetota</taxon>
        <taxon>Actinomycetes</taxon>
        <taxon>Streptosporangiales</taxon>
        <taxon>Thermomonosporaceae</taxon>
        <taxon>Actinoallomurus</taxon>
    </lineage>
</organism>
<dbReference type="InterPro" id="IPR003012">
    <property type="entry name" value="Tet_transcr_reg_TetR"/>
</dbReference>
<dbReference type="Proteomes" id="UP001589627">
    <property type="component" value="Unassembled WGS sequence"/>
</dbReference>
<dbReference type="InterPro" id="IPR050109">
    <property type="entry name" value="HTH-type_TetR-like_transc_reg"/>
</dbReference>
<keyword evidence="2 4" id="KW-0238">DNA-binding</keyword>
<dbReference type="PRINTS" id="PR00455">
    <property type="entry name" value="HTHTETR"/>
</dbReference>
<evidence type="ECO:0000256" key="3">
    <source>
        <dbReference type="ARBA" id="ARBA00023163"/>
    </source>
</evidence>
<dbReference type="Pfam" id="PF00440">
    <property type="entry name" value="TetR_N"/>
    <property type="match status" value="1"/>
</dbReference>
<feature type="DNA-binding region" description="H-T-H motif" evidence="4">
    <location>
        <begin position="25"/>
        <end position="44"/>
    </location>
</feature>
<evidence type="ECO:0000256" key="1">
    <source>
        <dbReference type="ARBA" id="ARBA00023015"/>
    </source>
</evidence>
<sequence length="92" mass="9997">MRLTRDHTLAAALDLLDEVGLDGLSMRRLATALGVKNGATYWHFPSKQALLGAMAEAMLAGLTTGLDPGLPWPGRTAETARRLRRALLSRRD</sequence>
<evidence type="ECO:0000256" key="4">
    <source>
        <dbReference type="PROSITE-ProRule" id="PRU00335"/>
    </source>
</evidence>
<dbReference type="PRINTS" id="PR00400">
    <property type="entry name" value="TETREPRESSOR"/>
</dbReference>
<evidence type="ECO:0000313" key="7">
    <source>
        <dbReference type="Proteomes" id="UP001589627"/>
    </source>
</evidence>
<comment type="caution">
    <text evidence="6">The sequence shown here is derived from an EMBL/GenBank/DDBJ whole genome shotgun (WGS) entry which is preliminary data.</text>
</comment>
<protein>
    <submittedName>
        <fullName evidence="6">TetR family transcriptional regulator</fullName>
    </submittedName>
</protein>
<dbReference type="Gene3D" id="1.10.357.10">
    <property type="entry name" value="Tetracycline Repressor, domain 2"/>
    <property type="match status" value="1"/>
</dbReference>
<keyword evidence="1" id="KW-0805">Transcription regulation</keyword>
<keyword evidence="3" id="KW-0804">Transcription</keyword>
<evidence type="ECO:0000256" key="2">
    <source>
        <dbReference type="ARBA" id="ARBA00023125"/>
    </source>
</evidence>
<feature type="domain" description="HTH tetR-type" evidence="5">
    <location>
        <begin position="2"/>
        <end position="62"/>
    </location>
</feature>
<accession>A0ABV5Z2Z0</accession>